<accession>A0A0J7XU44</accession>
<name>A0A0J7XU44_9SPHN</name>
<gene>
    <name evidence="1" type="ORF">V474_19245</name>
</gene>
<proteinExistence type="predicted"/>
<comment type="caution">
    <text evidence="1">The sequence shown here is derived from an EMBL/GenBank/DDBJ whole genome shotgun (WGS) entry which is preliminary data.</text>
</comment>
<dbReference type="EMBL" id="JACU01000005">
    <property type="protein sequence ID" value="KMS55179.1"/>
    <property type="molecule type" value="Genomic_DNA"/>
</dbReference>
<organism evidence="1 2">
    <name type="scientific">Novosphingobium barchaimii LL02</name>
    <dbReference type="NCBI Taxonomy" id="1114963"/>
    <lineage>
        <taxon>Bacteria</taxon>
        <taxon>Pseudomonadati</taxon>
        <taxon>Pseudomonadota</taxon>
        <taxon>Alphaproteobacteria</taxon>
        <taxon>Sphingomonadales</taxon>
        <taxon>Sphingomonadaceae</taxon>
        <taxon>Novosphingobium</taxon>
    </lineage>
</organism>
<dbReference type="Proteomes" id="UP000052268">
    <property type="component" value="Unassembled WGS sequence"/>
</dbReference>
<dbReference type="OrthoDB" id="8778913at2"/>
<reference evidence="1 2" key="1">
    <citation type="journal article" date="2015" name="G3 (Bethesda)">
        <title>Insights into Ongoing Evolution of the Hexachlorocyclohexane Catabolic Pathway from Comparative Genomics of Ten Sphingomonadaceae Strains.</title>
        <authorList>
            <person name="Pearce S.L."/>
            <person name="Oakeshott J.G."/>
            <person name="Pandey G."/>
        </authorList>
    </citation>
    <scope>NUCLEOTIDE SEQUENCE [LARGE SCALE GENOMIC DNA]</scope>
    <source>
        <strain evidence="1 2">LL02</strain>
    </source>
</reference>
<evidence type="ECO:0000313" key="1">
    <source>
        <dbReference type="EMBL" id="KMS55179.1"/>
    </source>
</evidence>
<sequence length="301" mass="32755">MARLIESNDPTTASLEEVCDALTVWGFDPAEEESIAHAAHWLQRLGNDRDFLGDLLIGMLAGRSPAGEDGIDVGETNRVVLATPGRGNFSLSASIWPSQEENILRASGSEAFAYGLAHDHNHDFLVLGYFGPGVEFENYEYRYDPVEGWRGEPVDLLPFGRSRLAPGSLFHYRAHRDIHVLHPPQSLSVALTLSHEHAAKGWMDHYLFDVEAGRIARVLGHGPSEAFLRIAVALGGEEAKDLAARFGRHHPSDRMRLCAWRALAASAGSGEAQDAVWAEAEACGSRVVAAASAARRRAMSP</sequence>
<dbReference type="RefSeq" id="WP_059151859.1">
    <property type="nucleotide sequence ID" value="NZ_KQ130454.1"/>
</dbReference>
<evidence type="ECO:0000313" key="2">
    <source>
        <dbReference type="Proteomes" id="UP000052268"/>
    </source>
</evidence>
<dbReference type="PATRIC" id="fig|1114963.3.peg.2686"/>
<protein>
    <submittedName>
        <fullName evidence="1">Transposase</fullName>
    </submittedName>
</protein>
<dbReference type="AlphaFoldDB" id="A0A0J7XU44"/>
<keyword evidence="2" id="KW-1185">Reference proteome</keyword>